<comment type="caution">
    <text evidence="4">The sequence shown here is derived from an EMBL/GenBank/DDBJ whole genome shotgun (WGS) entry which is preliminary data.</text>
</comment>
<dbReference type="InterPro" id="IPR016193">
    <property type="entry name" value="Cytidine_deaminase-like"/>
</dbReference>
<dbReference type="Proteomes" id="UP000318199">
    <property type="component" value="Unassembled WGS sequence"/>
</dbReference>
<reference evidence="4 5" key="1">
    <citation type="submission" date="2019-07" db="EMBL/GenBank/DDBJ databases">
        <title>Caenimonas sedimenti sp. nov., isolated from activated sludge.</title>
        <authorList>
            <person name="Xu J."/>
        </authorList>
    </citation>
    <scope>NUCLEOTIDE SEQUENCE [LARGE SCALE GENOMIC DNA]</scope>
    <source>
        <strain evidence="4 5">HX-9-20</strain>
    </source>
</reference>
<dbReference type="GO" id="GO:0016783">
    <property type="term" value="F:sulfurtransferase activity"/>
    <property type="evidence" value="ECO:0007669"/>
    <property type="project" value="InterPro"/>
</dbReference>
<keyword evidence="2" id="KW-0501">Molybdenum cofactor biosynthesis</keyword>
<gene>
    <name evidence="4" type="primary">fdhD</name>
    <name evidence="4" type="ORF">FN976_18775</name>
</gene>
<dbReference type="HAMAP" id="MF_00187">
    <property type="entry name" value="FdhD"/>
    <property type="match status" value="1"/>
</dbReference>
<dbReference type="InterPro" id="IPR003786">
    <property type="entry name" value="FdhD"/>
</dbReference>
<proteinExistence type="inferred from homology"/>
<accession>A0A562ZLQ3</accession>
<evidence type="ECO:0000256" key="1">
    <source>
        <dbReference type="ARBA" id="ARBA00022490"/>
    </source>
</evidence>
<sequence length="295" mass="30918">MSARQPHALPGAVPVQALACRGGVARTVADWVADEVPIALQYNGISHAVMLATPLDLEDFALGFSLSEGIVDRAGDMHDIMPESTSDGIVLHIDVAARCLVRLKERRRTLAGRTGCGLCGVESLAQALPRIEQRVRPFALAREALTRALREMRQQQALQSATGATHAAAWCDADGSVELVREDVGRHNALDKLIGALARSRRDPATGFIAVTSRASYEMVQKTVRAGVGALAAVSAPTALAVRTAEAAGLVLVGFARGDDWVAYCGDVGTPRRLVVSPQANPSNGSGGSWGSPAG</sequence>
<dbReference type="PIRSF" id="PIRSF015626">
    <property type="entry name" value="FdhD"/>
    <property type="match status" value="1"/>
</dbReference>
<feature type="non-terminal residue" evidence="4">
    <location>
        <position position="295"/>
    </location>
</feature>
<dbReference type="GO" id="GO:0006777">
    <property type="term" value="P:Mo-molybdopterin cofactor biosynthetic process"/>
    <property type="evidence" value="ECO:0007669"/>
    <property type="project" value="UniProtKB-KW"/>
</dbReference>
<evidence type="ECO:0000313" key="5">
    <source>
        <dbReference type="Proteomes" id="UP000318199"/>
    </source>
</evidence>
<dbReference type="Pfam" id="PF02634">
    <property type="entry name" value="FdhD-NarQ"/>
    <property type="match status" value="1"/>
</dbReference>
<feature type="compositionally biased region" description="Gly residues" evidence="3">
    <location>
        <begin position="285"/>
        <end position="295"/>
    </location>
</feature>
<evidence type="ECO:0000256" key="3">
    <source>
        <dbReference type="SAM" id="MobiDB-lite"/>
    </source>
</evidence>
<keyword evidence="5" id="KW-1185">Reference proteome</keyword>
<keyword evidence="4" id="KW-0808">Transferase</keyword>
<dbReference type="Gene3D" id="3.10.20.10">
    <property type="match status" value="1"/>
</dbReference>
<name>A0A562ZLQ3_9BURK</name>
<evidence type="ECO:0000313" key="4">
    <source>
        <dbReference type="EMBL" id="TWO69337.1"/>
    </source>
</evidence>
<dbReference type="SUPFAM" id="SSF53927">
    <property type="entry name" value="Cytidine deaminase-like"/>
    <property type="match status" value="1"/>
</dbReference>
<feature type="region of interest" description="Disordered" evidence="3">
    <location>
        <begin position="276"/>
        <end position="295"/>
    </location>
</feature>
<evidence type="ECO:0000256" key="2">
    <source>
        <dbReference type="ARBA" id="ARBA00023150"/>
    </source>
</evidence>
<protein>
    <submittedName>
        <fullName evidence="4">Formate dehydrogenase accessory sulfurtransferase FdhD</fullName>
    </submittedName>
</protein>
<dbReference type="AlphaFoldDB" id="A0A562ZLQ3"/>
<dbReference type="NCBIfam" id="TIGR00129">
    <property type="entry name" value="fdhD_narQ"/>
    <property type="match status" value="1"/>
</dbReference>
<dbReference type="RefSeq" id="WP_145894595.1">
    <property type="nucleotide sequence ID" value="NZ_VOBQ01000015.1"/>
</dbReference>
<organism evidence="4 5">
    <name type="scientific">Caenimonas sedimenti</name>
    <dbReference type="NCBI Taxonomy" id="2596921"/>
    <lineage>
        <taxon>Bacteria</taxon>
        <taxon>Pseudomonadati</taxon>
        <taxon>Pseudomonadota</taxon>
        <taxon>Betaproteobacteria</taxon>
        <taxon>Burkholderiales</taxon>
        <taxon>Comamonadaceae</taxon>
        <taxon>Caenimonas</taxon>
    </lineage>
</organism>
<dbReference type="EMBL" id="VOBQ01000015">
    <property type="protein sequence ID" value="TWO69337.1"/>
    <property type="molecule type" value="Genomic_DNA"/>
</dbReference>
<keyword evidence="1" id="KW-0963">Cytoplasm</keyword>
<dbReference type="Gene3D" id="3.40.140.10">
    <property type="entry name" value="Cytidine Deaminase, domain 2"/>
    <property type="match status" value="1"/>
</dbReference>
<dbReference type="OrthoDB" id="3197277at2"/>
<dbReference type="PANTHER" id="PTHR30592:SF1">
    <property type="entry name" value="SULFUR CARRIER PROTEIN FDHD"/>
    <property type="match status" value="1"/>
</dbReference>
<dbReference type="PANTHER" id="PTHR30592">
    <property type="entry name" value="FORMATE DEHYDROGENASE"/>
    <property type="match status" value="1"/>
</dbReference>